<protein>
    <submittedName>
        <fullName evidence="1">Uncharacterized protein</fullName>
    </submittedName>
</protein>
<gene>
    <name evidence="1" type="ORF">CV103_09510</name>
</gene>
<accession>A0A2T4HZT5</accession>
<dbReference type="AlphaFoldDB" id="A0A2T4HZT5"/>
<evidence type="ECO:0000313" key="1">
    <source>
        <dbReference type="EMBL" id="PTD22010.1"/>
    </source>
</evidence>
<keyword evidence="2" id="KW-1185">Reference proteome</keyword>
<organism evidence="1 2">
    <name type="scientific">Edaphosphingomonas fennica</name>
    <dbReference type="NCBI Taxonomy" id="114404"/>
    <lineage>
        <taxon>Bacteria</taxon>
        <taxon>Pseudomonadati</taxon>
        <taxon>Pseudomonadota</taxon>
        <taxon>Alphaproteobacteria</taxon>
        <taxon>Sphingomonadales</taxon>
        <taxon>Rhizorhabdaceae</taxon>
        <taxon>Edaphosphingomonas</taxon>
    </lineage>
</organism>
<reference evidence="1 2" key="1">
    <citation type="submission" date="2017-11" db="EMBL/GenBank/DDBJ databases">
        <title>Sphingomonas oleivorans sp. nov., isolated from oil-contaminated soil.</title>
        <authorList>
            <person name="Wang L."/>
            <person name="Chen L."/>
        </authorList>
    </citation>
    <scope>NUCLEOTIDE SEQUENCE [LARGE SCALE GENOMIC DNA]</scope>
    <source>
        <strain evidence="1 2">K101</strain>
    </source>
</reference>
<name>A0A2T4HZT5_9SPHN</name>
<evidence type="ECO:0000313" key="2">
    <source>
        <dbReference type="Proteomes" id="UP000241206"/>
    </source>
</evidence>
<dbReference type="Proteomes" id="UP000241206">
    <property type="component" value="Unassembled WGS sequence"/>
</dbReference>
<comment type="caution">
    <text evidence="1">The sequence shown here is derived from an EMBL/GenBank/DDBJ whole genome shotgun (WGS) entry which is preliminary data.</text>
</comment>
<sequence length="62" mass="6428">MPDNHGGGSSARQAGKLTREIAEIAFFSVARGEAKRTAAAIHPPIAAARPFNPGRTGSKART</sequence>
<dbReference type="EMBL" id="PHHF01000042">
    <property type="protein sequence ID" value="PTD22010.1"/>
    <property type="molecule type" value="Genomic_DNA"/>
</dbReference>
<proteinExistence type="predicted"/>